<feature type="region of interest" description="Disordered" evidence="1">
    <location>
        <begin position="48"/>
        <end position="75"/>
    </location>
</feature>
<name>A0A9D2MWY5_9FIRM</name>
<reference evidence="2" key="2">
    <citation type="submission" date="2021-04" db="EMBL/GenBank/DDBJ databases">
        <authorList>
            <person name="Gilroy R."/>
        </authorList>
    </citation>
    <scope>NUCLEOTIDE SEQUENCE</scope>
    <source>
        <strain evidence="2">CHK185-1770</strain>
    </source>
</reference>
<dbReference type="Proteomes" id="UP000826793">
    <property type="component" value="Unassembled WGS sequence"/>
</dbReference>
<sequence length="659" mass="73625">MKEQVYQWITRRAPAARDRYEALRRRGMSRRQALPVLVGGVASHLLRGSPVPDLGSGKQLPSGGSESAQNRGESPQALVRRLEAYGVISFDVFDTLLLRRVDRPETVFALVGAKLGYPDFARLRGEAEQAARRKKRQETGTAEVTLGEIWNQVSRRCALDPDRGMALELETERALCQGNPYFLPVVEQLRAQGKELVLLSDMYLPGAFLQQLLEEQGFGRFSRCWVSGEAGVSKGEGGLFALLREAYPHKSWIHVGDNPQADGAGPGKQGGTAFLYPNVHTQGEAFRAEDMSCLVGSVYRGLVNGKLHNGSAVYSPLYEYGFVYGGLFALGYCRFLREQAQAQRADRLLFLSRDGAVLLRLYRRLYPEDARPVYAYWSRLAAAKVCAGLFPADYFRRFLLHKADGSRSLKQILRPMELERFLPGLCKALDAGPETPLTHKNAPLVEQYLQGVWDQVLKAYEGQRLAAGRYYRQLLQGCARALAVDIGWAGSGPVSLELAVQTLWRLPCQVRGVVAGTNSLHSPERDGSEPLLLTGQLQSYLFSQAHNRDLWKFHNPRQGHNLFWELLLGAREGSLRGFYPQGEGFRLEFLPNPHGEAVEEIHRGVLEFAEEWLETERRLGLTLPISGRDAYAPLLEALARQNGPCRRSWEGYLDAPDLG</sequence>
<evidence type="ECO:0000313" key="2">
    <source>
        <dbReference type="EMBL" id="HJB98511.1"/>
    </source>
</evidence>
<dbReference type="InterPro" id="IPR036412">
    <property type="entry name" value="HAD-like_sf"/>
</dbReference>
<gene>
    <name evidence="2" type="ORF">H9710_08030</name>
</gene>
<proteinExistence type="predicted"/>
<dbReference type="Gene3D" id="1.10.150.400">
    <property type="match status" value="1"/>
</dbReference>
<feature type="compositionally biased region" description="Polar residues" evidence="1">
    <location>
        <begin position="62"/>
        <end position="73"/>
    </location>
</feature>
<dbReference type="InterPro" id="IPR023214">
    <property type="entry name" value="HAD_sf"/>
</dbReference>
<protein>
    <recommendedName>
        <fullName evidence="4">Haloacid dehalogenase-like hydrolase</fullName>
    </recommendedName>
</protein>
<dbReference type="Gene3D" id="3.40.50.1000">
    <property type="entry name" value="HAD superfamily/HAD-like"/>
    <property type="match status" value="1"/>
</dbReference>
<dbReference type="AlphaFoldDB" id="A0A9D2MWY5"/>
<evidence type="ECO:0000256" key="1">
    <source>
        <dbReference type="SAM" id="MobiDB-lite"/>
    </source>
</evidence>
<dbReference type="SUPFAM" id="SSF56784">
    <property type="entry name" value="HAD-like"/>
    <property type="match status" value="1"/>
</dbReference>
<reference evidence="2" key="1">
    <citation type="journal article" date="2021" name="PeerJ">
        <title>Extensive microbial diversity within the chicken gut microbiome revealed by metagenomics and culture.</title>
        <authorList>
            <person name="Gilroy R."/>
            <person name="Ravi A."/>
            <person name="Getino M."/>
            <person name="Pursley I."/>
            <person name="Horton D.L."/>
            <person name="Alikhan N.F."/>
            <person name="Baker D."/>
            <person name="Gharbi K."/>
            <person name="Hall N."/>
            <person name="Watson M."/>
            <person name="Adriaenssens E.M."/>
            <person name="Foster-Nyarko E."/>
            <person name="Jarju S."/>
            <person name="Secka A."/>
            <person name="Antonio M."/>
            <person name="Oren A."/>
            <person name="Chaudhuri R.R."/>
            <person name="La Ragione R."/>
            <person name="Hildebrand F."/>
            <person name="Pallen M.J."/>
        </authorList>
    </citation>
    <scope>NUCLEOTIDE SEQUENCE</scope>
    <source>
        <strain evidence="2">CHK185-1770</strain>
    </source>
</reference>
<organism evidence="2 3">
    <name type="scientific">Candidatus Acutalibacter pullicola</name>
    <dbReference type="NCBI Taxonomy" id="2838417"/>
    <lineage>
        <taxon>Bacteria</taxon>
        <taxon>Bacillati</taxon>
        <taxon>Bacillota</taxon>
        <taxon>Clostridia</taxon>
        <taxon>Eubacteriales</taxon>
        <taxon>Acutalibacteraceae</taxon>
        <taxon>Acutalibacter</taxon>
    </lineage>
</organism>
<evidence type="ECO:0000313" key="3">
    <source>
        <dbReference type="Proteomes" id="UP000826793"/>
    </source>
</evidence>
<evidence type="ECO:0008006" key="4">
    <source>
        <dbReference type="Google" id="ProtNLM"/>
    </source>
</evidence>
<dbReference type="EMBL" id="DWXG01000063">
    <property type="protein sequence ID" value="HJB98511.1"/>
    <property type="molecule type" value="Genomic_DNA"/>
</dbReference>
<accession>A0A9D2MWY5</accession>
<comment type="caution">
    <text evidence="2">The sequence shown here is derived from an EMBL/GenBank/DDBJ whole genome shotgun (WGS) entry which is preliminary data.</text>
</comment>